<comment type="caution">
    <text evidence="2">The sequence shown here is derived from an EMBL/GenBank/DDBJ whole genome shotgun (WGS) entry which is preliminary data.</text>
</comment>
<evidence type="ECO:0000313" key="2">
    <source>
        <dbReference type="EMBL" id="KAH6653214.1"/>
    </source>
</evidence>
<dbReference type="AlphaFoldDB" id="A0A9P8UJB8"/>
<dbReference type="EMBL" id="JAGPXC010000005">
    <property type="protein sequence ID" value="KAH6653214.1"/>
    <property type="molecule type" value="Genomic_DNA"/>
</dbReference>
<keyword evidence="3" id="KW-1185">Reference proteome</keyword>
<dbReference type="GeneID" id="70136416"/>
<dbReference type="Proteomes" id="UP000758603">
    <property type="component" value="Unassembled WGS sequence"/>
</dbReference>
<reference evidence="2" key="1">
    <citation type="journal article" date="2021" name="Nat. Commun.">
        <title>Genetic determinants of endophytism in the Arabidopsis root mycobiome.</title>
        <authorList>
            <person name="Mesny F."/>
            <person name="Miyauchi S."/>
            <person name="Thiergart T."/>
            <person name="Pickel B."/>
            <person name="Atanasova L."/>
            <person name="Karlsson M."/>
            <person name="Huettel B."/>
            <person name="Barry K.W."/>
            <person name="Haridas S."/>
            <person name="Chen C."/>
            <person name="Bauer D."/>
            <person name="Andreopoulos W."/>
            <person name="Pangilinan J."/>
            <person name="LaButti K."/>
            <person name="Riley R."/>
            <person name="Lipzen A."/>
            <person name="Clum A."/>
            <person name="Drula E."/>
            <person name="Henrissat B."/>
            <person name="Kohler A."/>
            <person name="Grigoriev I.V."/>
            <person name="Martin F.M."/>
            <person name="Hacquard S."/>
        </authorList>
    </citation>
    <scope>NUCLEOTIDE SEQUENCE</scope>
    <source>
        <strain evidence="2">MPI-SDFR-AT-0073</strain>
    </source>
</reference>
<protein>
    <submittedName>
        <fullName evidence="2">Uncharacterized protein</fullName>
    </submittedName>
</protein>
<name>A0A9P8UJB8_9PEZI</name>
<organism evidence="2 3">
    <name type="scientific">Truncatella angustata</name>
    <dbReference type="NCBI Taxonomy" id="152316"/>
    <lineage>
        <taxon>Eukaryota</taxon>
        <taxon>Fungi</taxon>
        <taxon>Dikarya</taxon>
        <taxon>Ascomycota</taxon>
        <taxon>Pezizomycotina</taxon>
        <taxon>Sordariomycetes</taxon>
        <taxon>Xylariomycetidae</taxon>
        <taxon>Amphisphaeriales</taxon>
        <taxon>Sporocadaceae</taxon>
        <taxon>Truncatella</taxon>
    </lineage>
</organism>
<evidence type="ECO:0000256" key="1">
    <source>
        <dbReference type="SAM" id="MobiDB-lite"/>
    </source>
</evidence>
<feature type="region of interest" description="Disordered" evidence="1">
    <location>
        <begin position="1"/>
        <end position="23"/>
    </location>
</feature>
<sequence>MSFQTIPSIPAPITNGTSQYPTGSSHIEIGRPWEVIEDARLLIHIATIGDLQVEPDSNEFLGDVNQANWEFIANRMIANGYERTILSYQRRWQILKSHLLFNSRLMRYTPVDASPASDVWVLTLRLFSSFQDECHQIFHRNVSLLGHQFPLYHPRHPSDG</sequence>
<dbReference type="RefSeq" id="XP_045957491.1">
    <property type="nucleotide sequence ID" value="XM_046107525.1"/>
</dbReference>
<gene>
    <name evidence="2" type="ORF">BKA67DRAFT_659850</name>
</gene>
<proteinExistence type="predicted"/>
<evidence type="ECO:0000313" key="3">
    <source>
        <dbReference type="Proteomes" id="UP000758603"/>
    </source>
</evidence>
<accession>A0A9P8UJB8</accession>
<feature type="compositionally biased region" description="Polar residues" evidence="1">
    <location>
        <begin position="14"/>
        <end position="23"/>
    </location>
</feature>